<dbReference type="GO" id="GO:0007059">
    <property type="term" value="P:chromosome segregation"/>
    <property type="evidence" value="ECO:0007669"/>
    <property type="project" value="UniProtKB-KW"/>
</dbReference>
<evidence type="ECO:0000256" key="4">
    <source>
        <dbReference type="ARBA" id="ARBA00023172"/>
    </source>
</evidence>
<reference evidence="8 9" key="1">
    <citation type="submission" date="2019-04" db="EMBL/GenBank/DDBJ databases">
        <title>Sulfurimonas crateris sp. nov. a facultative anaerobic sulfur-oxidizing chemolithautotrophic bacterium isolated from a terrestrial mud vulcano.</title>
        <authorList>
            <person name="Ratnikova N.M."/>
            <person name="Slobodkin A.I."/>
            <person name="Merkel A.Y."/>
            <person name="Novikov A."/>
            <person name="Bonch-Osmolovskaya E.A."/>
            <person name="Slobodkina G.B."/>
        </authorList>
    </citation>
    <scope>NUCLEOTIDE SEQUENCE [LARGE SCALE GENOMIC DNA]</scope>
    <source>
        <strain evidence="8 9">SN118</strain>
    </source>
</reference>
<dbReference type="PANTHER" id="PTHR30349:SF81">
    <property type="entry name" value="TYROSINE RECOMBINASE XERC"/>
    <property type="match status" value="1"/>
</dbReference>
<dbReference type="InterPro" id="IPR044068">
    <property type="entry name" value="CB"/>
</dbReference>
<dbReference type="RefSeq" id="WP_137011195.1">
    <property type="nucleotide sequence ID" value="NZ_SZPX01000001.1"/>
</dbReference>
<feature type="domain" description="Core-binding (CB)" evidence="7">
    <location>
        <begin position="3"/>
        <end position="81"/>
    </location>
</feature>
<evidence type="ECO:0000259" key="6">
    <source>
        <dbReference type="PROSITE" id="PS51898"/>
    </source>
</evidence>
<name>A0A4U2Z9G3_9BACT</name>
<keyword evidence="1" id="KW-0159">Chromosome partition</keyword>
<feature type="domain" description="Tyr recombinase" evidence="6">
    <location>
        <begin position="101"/>
        <end position="276"/>
    </location>
</feature>
<dbReference type="SUPFAM" id="SSF56349">
    <property type="entry name" value="DNA breaking-rejoining enzymes"/>
    <property type="match status" value="1"/>
</dbReference>
<dbReference type="GO" id="GO:0006310">
    <property type="term" value="P:DNA recombination"/>
    <property type="evidence" value="ECO:0007669"/>
    <property type="project" value="UniProtKB-KW"/>
</dbReference>
<dbReference type="OrthoDB" id="9801717at2"/>
<dbReference type="EMBL" id="SZPX01000001">
    <property type="protein sequence ID" value="TKI70899.1"/>
    <property type="molecule type" value="Genomic_DNA"/>
</dbReference>
<evidence type="ECO:0000256" key="1">
    <source>
        <dbReference type="ARBA" id="ARBA00022829"/>
    </source>
</evidence>
<evidence type="ECO:0000313" key="8">
    <source>
        <dbReference type="EMBL" id="TKI70899.1"/>
    </source>
</evidence>
<dbReference type="GO" id="GO:0003677">
    <property type="term" value="F:DNA binding"/>
    <property type="evidence" value="ECO:0007669"/>
    <property type="project" value="UniProtKB-UniRule"/>
</dbReference>
<dbReference type="PROSITE" id="PS51898">
    <property type="entry name" value="TYR_RECOMBINASE"/>
    <property type="match status" value="1"/>
</dbReference>
<protein>
    <recommendedName>
        <fullName evidence="10">Integrase</fullName>
    </recommendedName>
</protein>
<dbReference type="Pfam" id="PF00589">
    <property type="entry name" value="Phage_integrase"/>
    <property type="match status" value="1"/>
</dbReference>
<dbReference type="Gene3D" id="1.10.150.130">
    <property type="match status" value="1"/>
</dbReference>
<keyword evidence="4" id="KW-0233">DNA recombination</keyword>
<evidence type="ECO:0000256" key="5">
    <source>
        <dbReference type="PROSITE-ProRule" id="PRU01248"/>
    </source>
</evidence>
<dbReference type="InterPro" id="IPR010998">
    <property type="entry name" value="Integrase_recombinase_N"/>
</dbReference>
<proteinExistence type="predicted"/>
<organism evidence="8 9">
    <name type="scientific">Sulfurimonas crateris</name>
    <dbReference type="NCBI Taxonomy" id="2574727"/>
    <lineage>
        <taxon>Bacteria</taxon>
        <taxon>Pseudomonadati</taxon>
        <taxon>Campylobacterota</taxon>
        <taxon>Epsilonproteobacteria</taxon>
        <taxon>Campylobacterales</taxon>
        <taxon>Sulfurimonadaceae</taxon>
        <taxon>Sulfurimonas</taxon>
    </lineage>
</organism>
<evidence type="ECO:0008006" key="10">
    <source>
        <dbReference type="Google" id="ProtNLM"/>
    </source>
</evidence>
<dbReference type="AlphaFoldDB" id="A0A4U2Z9G3"/>
<dbReference type="InterPro" id="IPR050090">
    <property type="entry name" value="Tyrosine_recombinase_XerCD"/>
</dbReference>
<keyword evidence="2" id="KW-0229">DNA integration</keyword>
<dbReference type="Gene3D" id="1.10.443.10">
    <property type="entry name" value="Intergrase catalytic core"/>
    <property type="match status" value="1"/>
</dbReference>
<dbReference type="PANTHER" id="PTHR30349">
    <property type="entry name" value="PHAGE INTEGRASE-RELATED"/>
    <property type="match status" value="1"/>
</dbReference>
<sequence>MDAAKEKVYNGYLEHLLIKGLAKSTVELYAKEAKSFIEFVDDLESINNSIVYNYLQKYSHLGNDGKNKHGSALRVFLRHLSKNVYFNMNKVNIPYVKGSRKLPEILDQDEFIKRLNELKKTAEMSNSWKIKRNYALTILLYATGMRVSEALAFDRNNIENGWARIDSGKGLKDRVVPIAKEAVEALDAYMRTCPFPLGKGFFVNYKGTSMSRVQVYKILKDSIDLNPHSMRHHFATHMIINGCDVSVVSELLGHSSLITTQIYTHIKKPQLLKTVNACHPMAEENINA</sequence>
<evidence type="ECO:0000313" key="9">
    <source>
        <dbReference type="Proteomes" id="UP000309561"/>
    </source>
</evidence>
<keyword evidence="9" id="KW-1185">Reference proteome</keyword>
<gene>
    <name evidence="8" type="ORF">FCU45_00470</name>
</gene>
<evidence type="ECO:0000256" key="2">
    <source>
        <dbReference type="ARBA" id="ARBA00022908"/>
    </source>
</evidence>
<dbReference type="InterPro" id="IPR013762">
    <property type="entry name" value="Integrase-like_cat_sf"/>
</dbReference>
<comment type="caution">
    <text evidence="8">The sequence shown here is derived from an EMBL/GenBank/DDBJ whole genome shotgun (WGS) entry which is preliminary data.</text>
</comment>
<dbReference type="InterPro" id="IPR011010">
    <property type="entry name" value="DNA_brk_join_enz"/>
</dbReference>
<dbReference type="PROSITE" id="PS51900">
    <property type="entry name" value="CB"/>
    <property type="match status" value="1"/>
</dbReference>
<evidence type="ECO:0000259" key="7">
    <source>
        <dbReference type="PROSITE" id="PS51900"/>
    </source>
</evidence>
<dbReference type="GO" id="GO:0015074">
    <property type="term" value="P:DNA integration"/>
    <property type="evidence" value="ECO:0007669"/>
    <property type="project" value="UniProtKB-KW"/>
</dbReference>
<dbReference type="InterPro" id="IPR002104">
    <property type="entry name" value="Integrase_catalytic"/>
</dbReference>
<keyword evidence="3 5" id="KW-0238">DNA-binding</keyword>
<accession>A0A4U2Z9G3</accession>
<evidence type="ECO:0000256" key="3">
    <source>
        <dbReference type="ARBA" id="ARBA00023125"/>
    </source>
</evidence>
<dbReference type="Proteomes" id="UP000309561">
    <property type="component" value="Unassembled WGS sequence"/>
</dbReference>